<gene>
    <name evidence="2" type="ORF">Mterra_00481</name>
</gene>
<proteinExistence type="predicted"/>
<dbReference type="EMBL" id="QXDL01000010">
    <property type="protein sequence ID" value="RIH90413.1"/>
    <property type="molecule type" value="Genomic_DNA"/>
</dbReference>
<protein>
    <recommendedName>
        <fullName evidence="4">Peptidase C39-like domain-containing protein</fullName>
    </recommendedName>
</protein>
<dbReference type="OrthoDB" id="33887at2"/>
<keyword evidence="1" id="KW-0732">Signal</keyword>
<keyword evidence="3" id="KW-1185">Reference proteome</keyword>
<name>A0A399F2U0_9DEIN</name>
<evidence type="ECO:0000313" key="2">
    <source>
        <dbReference type="EMBL" id="RIH90413.1"/>
    </source>
</evidence>
<comment type="caution">
    <text evidence="2">The sequence shown here is derived from an EMBL/GenBank/DDBJ whole genome shotgun (WGS) entry which is preliminary data.</text>
</comment>
<organism evidence="2 3">
    <name type="scientific">Calidithermus terrae</name>
    <dbReference type="NCBI Taxonomy" id="1408545"/>
    <lineage>
        <taxon>Bacteria</taxon>
        <taxon>Thermotogati</taxon>
        <taxon>Deinococcota</taxon>
        <taxon>Deinococci</taxon>
        <taxon>Thermales</taxon>
        <taxon>Thermaceae</taxon>
        <taxon>Calidithermus</taxon>
    </lineage>
</organism>
<evidence type="ECO:0008006" key="4">
    <source>
        <dbReference type="Google" id="ProtNLM"/>
    </source>
</evidence>
<dbReference type="Proteomes" id="UP000265715">
    <property type="component" value="Unassembled WGS sequence"/>
</dbReference>
<dbReference type="AlphaFoldDB" id="A0A399F2U0"/>
<feature type="signal peptide" evidence="1">
    <location>
        <begin position="1"/>
        <end position="20"/>
    </location>
</feature>
<dbReference type="PROSITE" id="PS51257">
    <property type="entry name" value="PROKAR_LIPOPROTEIN"/>
    <property type="match status" value="1"/>
</dbReference>
<dbReference type="RefSeq" id="WP_147372513.1">
    <property type="nucleotide sequence ID" value="NZ_QXDL01000010.1"/>
</dbReference>
<evidence type="ECO:0000313" key="3">
    <source>
        <dbReference type="Proteomes" id="UP000265715"/>
    </source>
</evidence>
<accession>A0A399F2U0</accession>
<sequence>MWRILIGLLAALALSACDLSGGPKGSSTSAFVPAAQGGTLEVAGARLVIPPAALSQDTTVTLEVKEKPLEPADNPMRPVGPPVRVDLGGASLKQPASLQAPYTPDSQPAYYLYLETSPDHAGDGGPATYVRPIPGLSLSAIRAQGNPLTLDVPRGGLYTPVRVQQVPTEGGDSPLQVPFYWQAGYPWCSPTSMAMLINYFKPLPGINGRKGAPTGRVANYTLTDMLDWPAGQTGWVGDFVKNTGVPQHLWSWLRWDPNLMPSAPFTAYAIQLTTGFFGLGPKRPLVTTSDRQSHAFVIVGANGKGVYINDGNARWNGTHPFMSWQQFKDWTCKLKDPNDPSKGCSSEPNEELGTLVIYGEPRPEAERRGSIELAPSSLSFLDPRHPSDRSKNLSNGAWDGRYLGGFLFDDAQGFGYIPYDAESGHAIPSSANPLLGFNVVNLTGASLEYEVLVHLHAGGLPSTTRRTLTVGAYNLISTTPYDGLFSLEELAGHKISSLTPAFVEIELRQDGVVQDVKEIHFKATPPTLIPQAIITQPAPSATVYRGVPVQLSGFAREGTPSLDLPCERLSWRSSASGDYPGPGCSTSLTFTSNGPRTLTLRAIGRQGAIAEASVNVNVLDPPPNLPPVIDEMHIKDAGGNEIGDGQRVETMKPLNLSVAAHDPEGDPLTYAWSACKPEWTPLECAGLGDLPTDPDGTSSFDPLQRGFGTWTFYLSARDGHSATSRTRTITIAQVIK</sequence>
<evidence type="ECO:0000256" key="1">
    <source>
        <dbReference type="SAM" id="SignalP"/>
    </source>
</evidence>
<feature type="chain" id="PRO_5017389350" description="Peptidase C39-like domain-containing protein" evidence="1">
    <location>
        <begin position="21"/>
        <end position="736"/>
    </location>
</feature>
<reference evidence="2 3" key="1">
    <citation type="submission" date="2018-08" db="EMBL/GenBank/DDBJ databases">
        <title>Meiothermus terrae DSM 26712 genome sequencing project.</title>
        <authorList>
            <person name="Da Costa M.S."/>
            <person name="Albuquerque L."/>
            <person name="Raposo P."/>
            <person name="Froufe H.J.C."/>
            <person name="Barroso C.S."/>
            <person name="Egas C."/>
        </authorList>
    </citation>
    <scope>NUCLEOTIDE SEQUENCE [LARGE SCALE GENOMIC DNA]</scope>
    <source>
        <strain evidence="2 3">DSM 26712</strain>
    </source>
</reference>